<keyword evidence="3" id="KW-1185">Reference proteome</keyword>
<evidence type="ECO:0000313" key="2">
    <source>
        <dbReference type="EMBL" id="MCC2198415.1"/>
    </source>
</evidence>
<dbReference type="Pfam" id="PF01966">
    <property type="entry name" value="HD"/>
    <property type="match status" value="1"/>
</dbReference>
<dbReference type="InterPro" id="IPR006675">
    <property type="entry name" value="HDIG_dom"/>
</dbReference>
<sequence>MYPDRKTAEALLTEAEPHNPGPWGDHSRTAAHCAEAIAAACGLDADKAYVLGLLHDIGRRYGKRHLGHVVDGCRYMLSLGYDEVARVCLSHSFNNQSLEDYVGNRDTSPEETALIENLLATMVYDEYDRLIQLCDSLAGADGVMDIIERMEDVRRRYGDYPQNKWDINLAIKAHFEALAGRDIYDIVGQPTAHK</sequence>
<feature type="domain" description="HD/PDEase" evidence="1">
    <location>
        <begin position="19"/>
        <end position="149"/>
    </location>
</feature>
<evidence type="ECO:0000313" key="3">
    <source>
        <dbReference type="Proteomes" id="UP001430637"/>
    </source>
</evidence>
<dbReference type="Gene3D" id="1.10.3210.10">
    <property type="entry name" value="Hypothetical protein af1432"/>
    <property type="match status" value="1"/>
</dbReference>
<name>A0ABS8F5A3_9FIRM</name>
<dbReference type="Proteomes" id="UP001430637">
    <property type="component" value="Unassembled WGS sequence"/>
</dbReference>
<comment type="caution">
    <text evidence="2">The sequence shown here is derived from an EMBL/GenBank/DDBJ whole genome shotgun (WGS) entry which is preliminary data.</text>
</comment>
<organism evidence="2 3">
    <name type="scientific">Faecalibacterium butyricigenerans</name>
    <dbReference type="NCBI Taxonomy" id="1851427"/>
    <lineage>
        <taxon>Bacteria</taxon>
        <taxon>Bacillati</taxon>
        <taxon>Bacillota</taxon>
        <taxon>Clostridia</taxon>
        <taxon>Eubacteriales</taxon>
        <taxon>Oscillospiraceae</taxon>
        <taxon>Faecalibacterium</taxon>
    </lineage>
</organism>
<dbReference type="NCBIfam" id="TIGR00277">
    <property type="entry name" value="HDIG"/>
    <property type="match status" value="1"/>
</dbReference>
<protein>
    <submittedName>
        <fullName evidence="2">HD domain-containing protein</fullName>
    </submittedName>
</protein>
<proteinExistence type="predicted"/>
<dbReference type="SMART" id="SM00471">
    <property type="entry name" value="HDc"/>
    <property type="match status" value="1"/>
</dbReference>
<evidence type="ECO:0000259" key="1">
    <source>
        <dbReference type="SMART" id="SM00471"/>
    </source>
</evidence>
<gene>
    <name evidence="2" type="ORF">LKD23_01320</name>
</gene>
<accession>A0ABS8F5A3</accession>
<dbReference type="SUPFAM" id="SSF109604">
    <property type="entry name" value="HD-domain/PDEase-like"/>
    <property type="match status" value="1"/>
</dbReference>
<dbReference type="EMBL" id="JAJEQL010000002">
    <property type="protein sequence ID" value="MCC2198415.1"/>
    <property type="molecule type" value="Genomic_DNA"/>
</dbReference>
<dbReference type="InterPro" id="IPR006674">
    <property type="entry name" value="HD_domain"/>
</dbReference>
<dbReference type="InterPro" id="IPR003607">
    <property type="entry name" value="HD/PDEase_dom"/>
</dbReference>
<dbReference type="RefSeq" id="WP_227620007.1">
    <property type="nucleotide sequence ID" value="NZ_JAJEQL010000002.1"/>
</dbReference>
<reference evidence="2" key="1">
    <citation type="submission" date="2021-10" db="EMBL/GenBank/DDBJ databases">
        <title>Anaerobic single-cell dispensing facilitates the cultivation of human gut bacteria.</title>
        <authorList>
            <person name="Afrizal A."/>
        </authorList>
    </citation>
    <scope>NUCLEOTIDE SEQUENCE</scope>
    <source>
        <strain evidence="2">CLA-AA-H233</strain>
    </source>
</reference>